<comment type="subcellular location">
    <subcellularLocation>
        <location evidence="7">Cell membrane</location>
        <topology evidence="7">Multi-pass membrane protein</topology>
    </subcellularLocation>
</comment>
<dbReference type="STRING" id="1123323.SAMN05216245_101276"/>
<evidence type="ECO:0000256" key="4">
    <source>
        <dbReference type="ARBA" id="ARBA00022692"/>
    </source>
</evidence>
<protein>
    <recommendedName>
        <fullName evidence="7">Phosphatidylglycerol--prolipoprotein diacylglyceryl transferase</fullName>
        <ecNumber evidence="7">2.5.1.145</ecNumber>
    </recommendedName>
</protein>
<keyword evidence="6 7" id="KW-0472">Membrane</keyword>
<feature type="transmembrane region" description="Helical" evidence="7">
    <location>
        <begin position="13"/>
        <end position="33"/>
    </location>
</feature>
<dbReference type="EMBL" id="FONL01000001">
    <property type="protein sequence ID" value="SFE07129.1"/>
    <property type="molecule type" value="Genomic_DNA"/>
</dbReference>
<comment type="similarity">
    <text evidence="1 7">Belongs to the Lgt family.</text>
</comment>
<dbReference type="Pfam" id="PF01790">
    <property type="entry name" value="LGT"/>
    <property type="match status" value="1"/>
</dbReference>
<feature type="binding site" evidence="7">
    <location>
        <position position="131"/>
    </location>
    <ligand>
        <name>a 1,2-diacyl-sn-glycero-3-phospho-(1'-sn-glycerol)</name>
        <dbReference type="ChEBI" id="CHEBI:64716"/>
    </ligand>
</feature>
<dbReference type="InterPro" id="IPR001640">
    <property type="entry name" value="Lgt"/>
</dbReference>
<evidence type="ECO:0000256" key="2">
    <source>
        <dbReference type="ARBA" id="ARBA00022475"/>
    </source>
</evidence>
<keyword evidence="5 7" id="KW-1133">Transmembrane helix</keyword>
<dbReference type="RefSeq" id="WP_093912460.1">
    <property type="nucleotide sequence ID" value="NZ_FONL01000001.1"/>
</dbReference>
<evidence type="ECO:0000256" key="1">
    <source>
        <dbReference type="ARBA" id="ARBA00007150"/>
    </source>
</evidence>
<dbReference type="Proteomes" id="UP000198896">
    <property type="component" value="Unassembled WGS sequence"/>
</dbReference>
<dbReference type="NCBIfam" id="TIGR00544">
    <property type="entry name" value="lgt"/>
    <property type="match status" value="1"/>
</dbReference>
<dbReference type="OrthoDB" id="871140at2"/>
<evidence type="ECO:0000313" key="9">
    <source>
        <dbReference type="EMBL" id="SFE07129.1"/>
    </source>
</evidence>
<evidence type="ECO:0000313" key="10">
    <source>
        <dbReference type="Proteomes" id="UP000198896"/>
    </source>
</evidence>
<dbReference type="PANTHER" id="PTHR30589">
    <property type="entry name" value="PROLIPOPROTEIN DIACYLGLYCERYL TRANSFERASE"/>
    <property type="match status" value="1"/>
</dbReference>
<evidence type="ECO:0000256" key="3">
    <source>
        <dbReference type="ARBA" id="ARBA00022679"/>
    </source>
</evidence>
<dbReference type="AlphaFoldDB" id="A0A1I1XIA1"/>
<evidence type="ECO:0000256" key="5">
    <source>
        <dbReference type="ARBA" id="ARBA00022989"/>
    </source>
</evidence>
<comment type="function">
    <text evidence="7">Catalyzes the transfer of the diacylglyceryl group from phosphatidylglycerol to the sulfhydryl group of the N-terminal cysteine of a prolipoprotein, the first step in the formation of mature lipoproteins.</text>
</comment>
<dbReference type="HAMAP" id="MF_01147">
    <property type="entry name" value="Lgt"/>
    <property type="match status" value="1"/>
</dbReference>
<comment type="pathway">
    <text evidence="7">Protein modification; lipoprotein biosynthesis (diacylglyceryl transfer).</text>
</comment>
<evidence type="ECO:0000256" key="8">
    <source>
        <dbReference type="SAM" id="MobiDB-lite"/>
    </source>
</evidence>
<organism evidence="9 10">
    <name type="scientific">Succiniclasticum ruminis DSM 9236</name>
    <dbReference type="NCBI Taxonomy" id="1123323"/>
    <lineage>
        <taxon>Bacteria</taxon>
        <taxon>Bacillati</taxon>
        <taxon>Bacillota</taxon>
        <taxon>Negativicutes</taxon>
        <taxon>Acidaminococcales</taxon>
        <taxon>Acidaminococcaceae</taxon>
        <taxon>Succiniclasticum</taxon>
    </lineage>
</organism>
<feature type="transmembrane region" description="Helical" evidence="7">
    <location>
        <begin position="112"/>
        <end position="130"/>
    </location>
</feature>
<dbReference type="GO" id="GO:0008961">
    <property type="term" value="F:phosphatidylglycerol-prolipoprotein diacylglyceryl transferase activity"/>
    <property type="evidence" value="ECO:0007669"/>
    <property type="project" value="UniProtKB-UniRule"/>
</dbReference>
<feature type="transmembrane region" description="Helical" evidence="7">
    <location>
        <begin position="83"/>
        <end position="105"/>
    </location>
</feature>
<feature type="transmembrane region" description="Helical" evidence="7">
    <location>
        <begin position="45"/>
        <end position="63"/>
    </location>
</feature>
<keyword evidence="10" id="KW-1185">Reference proteome</keyword>
<keyword evidence="9" id="KW-0449">Lipoprotein</keyword>
<sequence length="297" mass="32947">MHQYLFHIGDFPIRMYGLMLTLAIFLATGTAYFLARQDGRWHEHVLDIGIYGGFAGLIGGRLWDVFFFDWSYYQDHLLEIPFVWQGGMAVQGGMLGGLVTGIIYCKLHKIDWLALADIVCPAMILGQAVGRMANLLNGDAFGAPTGGDFGLVYPEGTLARATYGTQPLWPAEVWEGQLDVVIFALLLVFRAFPHAKGQALCLYGFLYSLERFCLEFLRGDYAEPWLFGLTSAQATSSGFMLVCIGFFLYFGYLAKQDPERVMLPGSAVDRTGGEAGKTAGTAMEEEKRKQGRNAKKR</sequence>
<dbReference type="EC" id="2.5.1.145" evidence="7"/>
<accession>A0A1I1XIA1</accession>
<dbReference type="GO" id="GO:0042158">
    <property type="term" value="P:lipoprotein biosynthetic process"/>
    <property type="evidence" value="ECO:0007669"/>
    <property type="project" value="UniProtKB-UniRule"/>
</dbReference>
<keyword evidence="2 7" id="KW-1003">Cell membrane</keyword>
<gene>
    <name evidence="7" type="primary">lgt</name>
    <name evidence="9" type="ORF">SAMN05216245_101276</name>
</gene>
<evidence type="ECO:0000256" key="6">
    <source>
        <dbReference type="ARBA" id="ARBA00023136"/>
    </source>
</evidence>
<evidence type="ECO:0000256" key="7">
    <source>
        <dbReference type="HAMAP-Rule" id="MF_01147"/>
    </source>
</evidence>
<proteinExistence type="inferred from homology"/>
<name>A0A1I1XIA1_9FIRM</name>
<reference evidence="9 10" key="1">
    <citation type="submission" date="2016-10" db="EMBL/GenBank/DDBJ databases">
        <authorList>
            <person name="de Groot N.N."/>
        </authorList>
    </citation>
    <scope>NUCLEOTIDE SEQUENCE [LARGE SCALE GENOMIC DNA]</scope>
    <source>
        <strain evidence="9 10">DSM 9236</strain>
    </source>
</reference>
<feature type="transmembrane region" description="Helical" evidence="7">
    <location>
        <begin position="237"/>
        <end position="254"/>
    </location>
</feature>
<dbReference type="UniPathway" id="UPA00664"/>
<dbReference type="PANTHER" id="PTHR30589:SF0">
    <property type="entry name" value="PHOSPHATIDYLGLYCEROL--PROLIPOPROTEIN DIACYLGLYCERYL TRANSFERASE"/>
    <property type="match status" value="1"/>
</dbReference>
<keyword evidence="3 7" id="KW-0808">Transferase</keyword>
<keyword evidence="4 7" id="KW-0812">Transmembrane</keyword>
<feature type="region of interest" description="Disordered" evidence="8">
    <location>
        <begin position="265"/>
        <end position="297"/>
    </location>
</feature>
<dbReference type="GO" id="GO:0005886">
    <property type="term" value="C:plasma membrane"/>
    <property type="evidence" value="ECO:0007669"/>
    <property type="project" value="UniProtKB-SubCell"/>
</dbReference>
<comment type="catalytic activity">
    <reaction evidence="7">
        <text>L-cysteinyl-[prolipoprotein] + a 1,2-diacyl-sn-glycero-3-phospho-(1'-sn-glycerol) = an S-1,2-diacyl-sn-glyceryl-L-cysteinyl-[prolipoprotein] + sn-glycerol 1-phosphate + H(+)</text>
        <dbReference type="Rhea" id="RHEA:56712"/>
        <dbReference type="Rhea" id="RHEA-COMP:14679"/>
        <dbReference type="Rhea" id="RHEA-COMP:14680"/>
        <dbReference type="ChEBI" id="CHEBI:15378"/>
        <dbReference type="ChEBI" id="CHEBI:29950"/>
        <dbReference type="ChEBI" id="CHEBI:57685"/>
        <dbReference type="ChEBI" id="CHEBI:64716"/>
        <dbReference type="ChEBI" id="CHEBI:140658"/>
        <dbReference type="EC" id="2.5.1.145"/>
    </reaction>
</comment>